<sequence>MSSDPTLDGMPLEITESIVAFLPLADICSLRLTARNVSVKSSTGVFKSHFRNKRIALNDFDRLEQAVYIAGLQSCSSLLESLTLVADRAVFDGDLQQGGKTRAQLLGRALELFCLNSTRGCLPSISLVVDGRVKEDRYSPYDMAVYMDQQRQAPQNERSICETTAQSFNDTLQVIAKHNLPIEDLNIFGNLSGDSLHCDQVTSLLAKADLSTSLQGLKQLSMSLTYYDANDTVHTQQASFGKTMTQGICQLLQLCHSLKDLKIHWYTTPPSLFNRNGSRDATQSEEHQLLTRIAESCQFSSLERLTLRGIHTTAPALLLFLRLLQLRSFKMEEVHLSPSF</sequence>
<gene>
    <name evidence="1" type="ORF">LSUE1_G000417</name>
</gene>
<organism evidence="1 2">
    <name type="scientific">Lachnellula suecica</name>
    <dbReference type="NCBI Taxonomy" id="602035"/>
    <lineage>
        <taxon>Eukaryota</taxon>
        <taxon>Fungi</taxon>
        <taxon>Dikarya</taxon>
        <taxon>Ascomycota</taxon>
        <taxon>Pezizomycotina</taxon>
        <taxon>Leotiomycetes</taxon>
        <taxon>Helotiales</taxon>
        <taxon>Lachnaceae</taxon>
        <taxon>Lachnellula</taxon>
    </lineage>
</organism>
<protein>
    <recommendedName>
        <fullName evidence="3">F-box domain-containing protein</fullName>
    </recommendedName>
</protein>
<accession>A0A8T9CLV2</accession>
<evidence type="ECO:0000313" key="2">
    <source>
        <dbReference type="Proteomes" id="UP000469558"/>
    </source>
</evidence>
<dbReference type="Proteomes" id="UP000469558">
    <property type="component" value="Unassembled WGS sequence"/>
</dbReference>
<dbReference type="EMBL" id="QGMK01000027">
    <property type="protein sequence ID" value="TVY85140.1"/>
    <property type="molecule type" value="Genomic_DNA"/>
</dbReference>
<evidence type="ECO:0000313" key="1">
    <source>
        <dbReference type="EMBL" id="TVY85140.1"/>
    </source>
</evidence>
<keyword evidence="2" id="KW-1185">Reference proteome</keyword>
<name>A0A8T9CLV2_9HELO</name>
<dbReference type="AlphaFoldDB" id="A0A8T9CLV2"/>
<reference evidence="1 2" key="1">
    <citation type="submission" date="2018-05" db="EMBL/GenBank/DDBJ databases">
        <title>Genome sequencing and assembly of the regulated plant pathogen Lachnellula willkommii and related sister species for the development of diagnostic species identification markers.</title>
        <authorList>
            <person name="Giroux E."/>
            <person name="Bilodeau G."/>
        </authorList>
    </citation>
    <scope>NUCLEOTIDE SEQUENCE [LARGE SCALE GENOMIC DNA]</scope>
    <source>
        <strain evidence="1 2">CBS 268.59</strain>
    </source>
</reference>
<evidence type="ECO:0008006" key="3">
    <source>
        <dbReference type="Google" id="ProtNLM"/>
    </source>
</evidence>
<comment type="caution">
    <text evidence="1">The sequence shown here is derived from an EMBL/GenBank/DDBJ whole genome shotgun (WGS) entry which is preliminary data.</text>
</comment>
<dbReference type="OrthoDB" id="3438345at2759"/>
<proteinExistence type="predicted"/>